<dbReference type="KEGG" id="mgm:Mmc1_2394"/>
<dbReference type="InterPro" id="IPR036641">
    <property type="entry name" value="HPT_dom_sf"/>
</dbReference>
<name>A0LAA1_MAGMM</name>
<dbReference type="SUPFAM" id="SSF52172">
    <property type="entry name" value="CheY-like"/>
    <property type="match status" value="2"/>
</dbReference>
<dbReference type="Gene3D" id="3.30.450.20">
    <property type="entry name" value="PAS domain"/>
    <property type="match status" value="1"/>
</dbReference>
<dbReference type="EC" id="2.7.13.3" evidence="3"/>
<dbReference type="PANTHER" id="PTHR45339">
    <property type="entry name" value="HYBRID SIGNAL TRANSDUCTION HISTIDINE KINASE J"/>
    <property type="match status" value="1"/>
</dbReference>
<dbReference type="CDD" id="cd17546">
    <property type="entry name" value="REC_hyHK_CKI1_RcsC-like"/>
    <property type="match status" value="2"/>
</dbReference>
<dbReference type="SMART" id="SM00388">
    <property type="entry name" value="HisKA"/>
    <property type="match status" value="1"/>
</dbReference>
<dbReference type="SUPFAM" id="SSF47226">
    <property type="entry name" value="Histidine-containing phosphotransfer domain, HPT domain"/>
    <property type="match status" value="1"/>
</dbReference>
<keyword evidence="11" id="KW-1133">Transmembrane helix</keyword>
<dbReference type="PROSITE" id="PS50113">
    <property type="entry name" value="PAC"/>
    <property type="match status" value="1"/>
</dbReference>
<dbReference type="InterPro" id="IPR001638">
    <property type="entry name" value="Solute-binding_3/MltF_N"/>
</dbReference>
<dbReference type="PANTHER" id="PTHR45339:SF1">
    <property type="entry name" value="HYBRID SIGNAL TRANSDUCTION HISTIDINE KINASE J"/>
    <property type="match status" value="1"/>
</dbReference>
<dbReference type="Pfam" id="PF00512">
    <property type="entry name" value="HisKA"/>
    <property type="match status" value="1"/>
</dbReference>
<feature type="domain" description="Response regulatory" evidence="19">
    <location>
        <begin position="1182"/>
        <end position="1306"/>
    </location>
</feature>
<keyword evidence="24" id="KW-1185">Reference proteome</keyword>
<evidence type="ECO:0000256" key="15">
    <source>
        <dbReference type="ARBA" id="ARBA00068150"/>
    </source>
</evidence>
<evidence type="ECO:0000259" key="22">
    <source>
        <dbReference type="PROSITE" id="PS50894"/>
    </source>
</evidence>
<keyword evidence="5 17" id="KW-0597">Phosphoprotein</keyword>
<dbReference type="GO" id="GO:0005524">
    <property type="term" value="F:ATP binding"/>
    <property type="evidence" value="ECO:0007669"/>
    <property type="project" value="UniProtKB-KW"/>
</dbReference>
<keyword evidence="9 23" id="KW-0418">Kinase</keyword>
<keyword evidence="10" id="KW-0067">ATP-binding</keyword>
<dbReference type="SUPFAM" id="SSF47384">
    <property type="entry name" value="Homodimeric domain of signal transducing histidine kinase"/>
    <property type="match status" value="1"/>
</dbReference>
<dbReference type="Pfam" id="PF02518">
    <property type="entry name" value="HATPase_c"/>
    <property type="match status" value="1"/>
</dbReference>
<dbReference type="Gene3D" id="1.10.287.130">
    <property type="match status" value="1"/>
</dbReference>
<dbReference type="Gene3D" id="3.40.50.2300">
    <property type="match status" value="2"/>
</dbReference>
<dbReference type="SMART" id="SM00448">
    <property type="entry name" value="REC"/>
    <property type="match status" value="2"/>
</dbReference>
<protein>
    <recommendedName>
        <fullName evidence="15">Sensory/regulatory protein RpfC</fullName>
        <ecNumber evidence="3">2.7.13.3</ecNumber>
    </recommendedName>
</protein>
<evidence type="ECO:0000256" key="9">
    <source>
        <dbReference type="ARBA" id="ARBA00022777"/>
    </source>
</evidence>
<dbReference type="InterPro" id="IPR011006">
    <property type="entry name" value="CheY-like_superfamily"/>
</dbReference>
<keyword evidence="8" id="KW-0547">Nucleotide-binding</keyword>
<dbReference type="CDD" id="cd16922">
    <property type="entry name" value="HATPase_EvgS-ArcB-TorS-like"/>
    <property type="match status" value="1"/>
</dbReference>
<dbReference type="PROSITE" id="PS50110">
    <property type="entry name" value="RESPONSE_REGULATORY"/>
    <property type="match status" value="2"/>
</dbReference>
<feature type="modified residue" description="4-aspartylphosphate" evidence="17">
    <location>
        <position position="1380"/>
    </location>
</feature>
<dbReference type="eggNOG" id="COG0784">
    <property type="taxonomic scope" value="Bacteria"/>
</dbReference>
<dbReference type="EMBL" id="CP000471">
    <property type="protein sequence ID" value="ABK44894.1"/>
    <property type="molecule type" value="Genomic_DNA"/>
</dbReference>
<dbReference type="eggNOG" id="COG2205">
    <property type="taxonomic scope" value="Bacteria"/>
</dbReference>
<dbReference type="GO" id="GO:0006355">
    <property type="term" value="P:regulation of DNA-templated transcription"/>
    <property type="evidence" value="ECO:0007669"/>
    <property type="project" value="InterPro"/>
</dbReference>
<proteinExistence type="predicted"/>
<feature type="modified residue" description="4-aspartylphosphate" evidence="17">
    <location>
        <position position="1236"/>
    </location>
</feature>
<dbReference type="eggNOG" id="COG0834">
    <property type="taxonomic scope" value="Bacteria"/>
</dbReference>
<evidence type="ECO:0000256" key="8">
    <source>
        <dbReference type="ARBA" id="ARBA00022741"/>
    </source>
</evidence>
<keyword evidence="12" id="KW-0902">Two-component regulatory system</keyword>
<dbReference type="PRINTS" id="PR00344">
    <property type="entry name" value="BCTRLSENSOR"/>
</dbReference>
<dbReference type="SUPFAM" id="SSF53850">
    <property type="entry name" value="Periplasmic binding protein-like II"/>
    <property type="match status" value="3"/>
</dbReference>
<dbReference type="OrthoDB" id="9801651at2"/>
<evidence type="ECO:0000259" key="20">
    <source>
        <dbReference type="PROSITE" id="PS50112"/>
    </source>
</evidence>
<dbReference type="FunFam" id="3.30.565.10:FF:000010">
    <property type="entry name" value="Sensor histidine kinase RcsC"/>
    <property type="match status" value="1"/>
</dbReference>
<sequence length="1788" mass="198362" precursor="true">MSHRWMIWASLWLWLALLGTATAAEGVMLNEAERAWLAEHPVVRVGMDPAFAPYSFIEDGRYQGIVPEMLQALAAETGLVFETVAGLSWSEILAGAKARHLDLVASLVQTPERDRFLQYTQIYLPTPLVVMARNDDSSMSSAADLVGKRVALVRDYATSAKLLQEHPESIPYMVESVAQGLLAVSVGQADAFVGAIGVSDYTARQKGLSNLKVVAPYGGLQYGQRFGVRKDWPLLVSILEKGLASMTEKQKIALFDRWLPVQNQLHPAPVAKIPVKLQLAPHEQAWLSNHPKIRIGVMRGWPPIDFADAQGRPQGIGTDTVHLLDEMLGGGVLEIVSDTWPTLYQQVIDKKLDGLMGITPTEARRPFFEFTAPYMTIPHAIFARSDAPYATGLKSLQGKTVVVEKHFFVADLLRHTFPSIKILERRDTREALYAVSKGDAYAYVGNRAVATYIIDQEIISNVQEMGIVRLSRSDNAIGVRKDWPILRDVLQKGLSQITMAQKREMAAKWVKGSVQAPLELPLTKGEQRWLSEHPQVRLGVRENWAPYDYQDRAGFQQGIAADYVALLDRYLTVTMKMQHIRDDSEWVRIKDTLDVLTTLTPQSAKSTGMLPTSSYLRLPLVMMMRRASPLVEGIEDLKGRTISVVQGVVDTYALAKRYPWVMWRNMATTEQALQALAQGEVTAHLDTIPAVRVATERLALDSLQVVTPTDLQLQLSFGVRPDWPELVSIINKVMQAVPPAEKRVIVQSWMRPRTQTAMDWIYLWKVVGTLLLLAAVVLGVVLVWNRRLSQEIEQRKRVEEELSKLYRAVEQTPVSVVITDLEGRVEYVNPTFCHNSGFAEDEVLGRTNGLIPSDHTSGAEYQALWQQITAGGEWSGEFLNRTKSGGLVWERVSISAVRSADGQITHYLGIKEDISQMKEDQERLAHAKESADLANRAKSSFLANMSHEIRTPINAIVGMCHLAQRMTVEPKLRDYLGHIQVAADTLLGIINDILDVSKIEAGKLHFEDIPFKLDELISRVMRLQGLKAQDKNVELVIDLEPQVPQTVVGDPLRISQILTNLVNNAVKFTEQGEVVLSVKLQGVFDGRVTLYFEVRDSGIGMEDAQLQRLFTPFQQGDDSMTRRYGGTGLGLSICQNLVKMMGGHLQVESRLSEGSRFYFTVSLPIHQAPALERVDQTSLNLRVLVVDDNQTVREVLQRMLKSFGYWVDLAAEGPTGVALVESALQQGQPYDLILMDWHMPQMDGLQASEQIRHLQGVRAQRTPVMIMAAAYGQEDSHTAVSEPGFAGFLEKPTTPANLFGAIMIGLHGAPQEAPSGDAGWGYTVPDLSGYRVLLVEDHPINQALAREMLSLAKLQVITADHGQHALDLLQEASVDLIFMDIQMPVMDGFSATQAIRADPRWQHIPIIAMTAHAMADDRQKCLDGGMNDHLGKPIDPPLLFAKITQWLGPQQRGRASHDAARSGRAPVLMGRRILMALGGGSLGDEIEQMLQQSGALVEQLATGREDLNRWQPEVVLVDRQGYESLSSSPLPRCYTVLVEHEGHATVERPVWADDWLLVPVEGLTLMATLQHALRDQCAGTTEGGADADAVVLPQEDRHFYLRWALAQGAGNRVLLRRLLQLFVEDHARDLELLGAMIARGAMAEVAALAHRLAGVAGGMGAMKLYALAKRMERHGEQARPLAISRLYPLLAEEMEAVLERLQTLGGAAVESPSQAQGALLDRGEMLEKLVELKRLIDGGQTDAVERAEELQGGVLEERFKKDLDQVKHLLQDYEFEAASKHLDAAILK</sequence>
<dbReference type="GO" id="GO:0000155">
    <property type="term" value="F:phosphorelay sensor kinase activity"/>
    <property type="evidence" value="ECO:0007669"/>
    <property type="project" value="InterPro"/>
</dbReference>
<evidence type="ECO:0000259" key="18">
    <source>
        <dbReference type="PROSITE" id="PS50109"/>
    </source>
</evidence>
<accession>A0LAA1</accession>
<evidence type="ECO:0000256" key="13">
    <source>
        <dbReference type="ARBA" id="ARBA00023136"/>
    </source>
</evidence>
<dbReference type="PROSITE" id="PS50112">
    <property type="entry name" value="PAS"/>
    <property type="match status" value="1"/>
</dbReference>
<evidence type="ECO:0000259" key="19">
    <source>
        <dbReference type="PROSITE" id="PS50110"/>
    </source>
</evidence>
<evidence type="ECO:0000256" key="17">
    <source>
        <dbReference type="PROSITE-ProRule" id="PRU00169"/>
    </source>
</evidence>
<dbReference type="Pfam" id="PF00072">
    <property type="entry name" value="Response_reg"/>
    <property type="match status" value="2"/>
</dbReference>
<dbReference type="InterPro" id="IPR001789">
    <property type="entry name" value="Sig_transdc_resp-reg_receiver"/>
</dbReference>
<dbReference type="SUPFAM" id="SSF55785">
    <property type="entry name" value="PYP-like sensor domain (PAS domain)"/>
    <property type="match status" value="1"/>
</dbReference>
<evidence type="ECO:0000256" key="1">
    <source>
        <dbReference type="ARBA" id="ARBA00000085"/>
    </source>
</evidence>
<gene>
    <name evidence="23" type="ordered locus">Mmc1_2394</name>
</gene>
<dbReference type="CDD" id="cd01007">
    <property type="entry name" value="PBP2_BvgS_HisK_like"/>
    <property type="match status" value="3"/>
</dbReference>
<evidence type="ECO:0000256" key="5">
    <source>
        <dbReference type="ARBA" id="ARBA00022553"/>
    </source>
</evidence>
<dbReference type="SMART" id="SM00086">
    <property type="entry name" value="PAC"/>
    <property type="match status" value="1"/>
</dbReference>
<evidence type="ECO:0000313" key="23">
    <source>
        <dbReference type="EMBL" id="ABK44894.1"/>
    </source>
</evidence>
<keyword evidence="7" id="KW-0812">Transmembrane</keyword>
<dbReference type="InterPro" id="IPR005467">
    <property type="entry name" value="His_kinase_dom"/>
</dbReference>
<dbReference type="InterPro" id="IPR000700">
    <property type="entry name" value="PAS-assoc_C"/>
</dbReference>
<dbReference type="InterPro" id="IPR008207">
    <property type="entry name" value="Sig_transdc_His_kin_Hpt_dom"/>
</dbReference>
<comment type="subunit">
    <text evidence="14">At low DSF concentrations, interacts with RpfF.</text>
</comment>
<comment type="catalytic activity">
    <reaction evidence="1">
        <text>ATP + protein L-histidine = ADP + protein N-phospho-L-histidine.</text>
        <dbReference type="EC" id="2.7.13.3"/>
    </reaction>
</comment>
<evidence type="ECO:0000256" key="4">
    <source>
        <dbReference type="ARBA" id="ARBA00022475"/>
    </source>
</evidence>
<evidence type="ECO:0000256" key="3">
    <source>
        <dbReference type="ARBA" id="ARBA00012438"/>
    </source>
</evidence>
<dbReference type="PROSITE" id="PS50109">
    <property type="entry name" value="HIS_KIN"/>
    <property type="match status" value="1"/>
</dbReference>
<feature type="domain" description="PAS" evidence="20">
    <location>
        <begin position="801"/>
        <end position="847"/>
    </location>
</feature>
<dbReference type="SMART" id="SM00387">
    <property type="entry name" value="HATPase_c"/>
    <property type="match status" value="1"/>
</dbReference>
<feature type="domain" description="PAC" evidence="21">
    <location>
        <begin position="872"/>
        <end position="926"/>
    </location>
</feature>
<dbReference type="InterPro" id="IPR000014">
    <property type="entry name" value="PAS"/>
</dbReference>
<dbReference type="eggNOG" id="COG2198">
    <property type="taxonomic scope" value="Bacteria"/>
</dbReference>
<dbReference type="Pfam" id="PF00989">
    <property type="entry name" value="PAS"/>
    <property type="match status" value="1"/>
</dbReference>
<evidence type="ECO:0000256" key="16">
    <source>
        <dbReference type="PROSITE-ProRule" id="PRU00110"/>
    </source>
</evidence>
<dbReference type="InterPro" id="IPR001610">
    <property type="entry name" value="PAC"/>
</dbReference>
<keyword evidence="4" id="KW-1003">Cell membrane</keyword>
<feature type="modified residue" description="Phosphohistidine" evidence="16">
    <location>
        <position position="1650"/>
    </location>
</feature>
<dbReference type="CDD" id="cd00088">
    <property type="entry name" value="HPT"/>
    <property type="match status" value="1"/>
</dbReference>
<evidence type="ECO:0000259" key="21">
    <source>
        <dbReference type="PROSITE" id="PS50113"/>
    </source>
</evidence>
<dbReference type="Pfam" id="PF00497">
    <property type="entry name" value="SBP_bac_3"/>
    <property type="match status" value="3"/>
</dbReference>
<comment type="subcellular location">
    <subcellularLocation>
        <location evidence="2">Cell membrane</location>
        <topology evidence="2">Multi-pass membrane protein</topology>
    </subcellularLocation>
</comment>
<dbReference type="InterPro" id="IPR035965">
    <property type="entry name" value="PAS-like_dom_sf"/>
</dbReference>
<dbReference type="Pfam" id="PF01627">
    <property type="entry name" value="Hpt"/>
    <property type="match status" value="1"/>
</dbReference>
<evidence type="ECO:0000256" key="11">
    <source>
        <dbReference type="ARBA" id="ARBA00022989"/>
    </source>
</evidence>
<dbReference type="InterPro" id="IPR003661">
    <property type="entry name" value="HisK_dim/P_dom"/>
</dbReference>
<evidence type="ECO:0000256" key="10">
    <source>
        <dbReference type="ARBA" id="ARBA00022840"/>
    </source>
</evidence>
<dbReference type="NCBIfam" id="TIGR00229">
    <property type="entry name" value="sensory_box"/>
    <property type="match status" value="1"/>
</dbReference>
<dbReference type="Gene3D" id="1.20.120.160">
    <property type="entry name" value="HPT domain"/>
    <property type="match status" value="1"/>
</dbReference>
<dbReference type="GO" id="GO:0005886">
    <property type="term" value="C:plasma membrane"/>
    <property type="evidence" value="ECO:0007669"/>
    <property type="project" value="UniProtKB-SubCell"/>
</dbReference>
<feature type="domain" description="HPt" evidence="22">
    <location>
        <begin position="1611"/>
        <end position="1704"/>
    </location>
</feature>
<dbReference type="InterPro" id="IPR004358">
    <property type="entry name" value="Sig_transdc_His_kin-like_C"/>
</dbReference>
<dbReference type="eggNOG" id="COG0745">
    <property type="taxonomic scope" value="Bacteria"/>
</dbReference>
<dbReference type="InterPro" id="IPR036097">
    <property type="entry name" value="HisK_dim/P_sf"/>
</dbReference>
<evidence type="ECO:0000313" key="24">
    <source>
        <dbReference type="Proteomes" id="UP000002586"/>
    </source>
</evidence>
<dbReference type="InterPro" id="IPR036890">
    <property type="entry name" value="HATPase_C_sf"/>
</dbReference>
<evidence type="ECO:0000256" key="2">
    <source>
        <dbReference type="ARBA" id="ARBA00004651"/>
    </source>
</evidence>
<dbReference type="SMART" id="SM00062">
    <property type="entry name" value="PBPb"/>
    <property type="match status" value="3"/>
</dbReference>
<dbReference type="HOGENOM" id="CLU_238398_0_0_5"/>
<evidence type="ECO:0000256" key="6">
    <source>
        <dbReference type="ARBA" id="ARBA00022679"/>
    </source>
</evidence>
<feature type="domain" description="Histidine kinase" evidence="18">
    <location>
        <begin position="944"/>
        <end position="1167"/>
    </location>
</feature>
<dbReference type="PROSITE" id="PS50894">
    <property type="entry name" value="HPT"/>
    <property type="match status" value="1"/>
</dbReference>
<reference evidence="23 24" key="2">
    <citation type="journal article" date="2012" name="Int. J. Syst. Evol. Microbiol.">
        <title>Magnetococcus marinus gen. nov., sp. nov., a marine, magnetotactic bacterium that represents a novel lineage (Magnetococcaceae fam. nov.; Magnetococcales ord. nov.) at the base of the Alphaproteobacteria.</title>
        <authorList>
            <person name="Bazylinski D.A."/>
            <person name="Williams T.J."/>
            <person name="Lefevre C.T."/>
            <person name="Berg R.J."/>
            <person name="Zhang C.L."/>
            <person name="Bowser S.S."/>
            <person name="Dean A.J."/>
            <person name="Beveridge T.J."/>
        </authorList>
    </citation>
    <scope>NUCLEOTIDE SEQUENCE [LARGE SCALE GENOMIC DNA]</scope>
    <source>
        <strain evidence="24">ATCC BAA-1437 / JCM 17883 / MC-1</strain>
    </source>
</reference>
<dbReference type="SMART" id="SM00091">
    <property type="entry name" value="PAS"/>
    <property type="match status" value="1"/>
</dbReference>
<dbReference type="Gene3D" id="3.30.565.10">
    <property type="entry name" value="Histidine kinase-like ATPase, C-terminal domain"/>
    <property type="match status" value="1"/>
</dbReference>
<dbReference type="STRING" id="156889.Mmc1_2394"/>
<feature type="domain" description="Response regulatory" evidence="19">
    <location>
        <begin position="1331"/>
        <end position="1447"/>
    </location>
</feature>
<evidence type="ECO:0000256" key="12">
    <source>
        <dbReference type="ARBA" id="ARBA00023012"/>
    </source>
</evidence>
<dbReference type="Proteomes" id="UP000002586">
    <property type="component" value="Chromosome"/>
</dbReference>
<dbReference type="InterPro" id="IPR003594">
    <property type="entry name" value="HATPase_dom"/>
</dbReference>
<keyword evidence="13" id="KW-0472">Membrane</keyword>
<keyword evidence="6 23" id="KW-0808">Transferase</keyword>
<dbReference type="FunFam" id="1.10.287.130:FF:000002">
    <property type="entry name" value="Two-component osmosensing histidine kinase"/>
    <property type="match status" value="1"/>
</dbReference>
<dbReference type="InterPro" id="IPR013767">
    <property type="entry name" value="PAS_fold"/>
</dbReference>
<dbReference type="CDD" id="cd00130">
    <property type="entry name" value="PAS"/>
    <property type="match status" value="1"/>
</dbReference>
<dbReference type="SUPFAM" id="SSF55874">
    <property type="entry name" value="ATPase domain of HSP90 chaperone/DNA topoisomerase II/histidine kinase"/>
    <property type="match status" value="1"/>
</dbReference>
<organism evidence="23 24">
    <name type="scientific">Magnetococcus marinus (strain ATCC BAA-1437 / JCM 17883 / MC-1)</name>
    <dbReference type="NCBI Taxonomy" id="156889"/>
    <lineage>
        <taxon>Bacteria</taxon>
        <taxon>Pseudomonadati</taxon>
        <taxon>Pseudomonadota</taxon>
        <taxon>Magnetococcia</taxon>
        <taxon>Magnetococcales</taxon>
        <taxon>Magnetococcaceae</taxon>
        <taxon>Magnetococcus</taxon>
    </lineage>
</organism>
<dbReference type="Gene3D" id="3.40.190.10">
    <property type="entry name" value="Periplasmic binding protein-like II"/>
    <property type="match status" value="6"/>
</dbReference>
<dbReference type="CDD" id="cd00082">
    <property type="entry name" value="HisKA"/>
    <property type="match status" value="1"/>
</dbReference>
<reference evidence="24" key="1">
    <citation type="journal article" date="2009" name="Appl. Environ. Microbiol.">
        <title>Complete genome sequence of the chemolithoautotrophic marine magnetotactic coccus strain MC-1.</title>
        <authorList>
            <person name="Schubbe S."/>
            <person name="Williams T.J."/>
            <person name="Xie G."/>
            <person name="Kiss H.E."/>
            <person name="Brettin T.S."/>
            <person name="Martinez D."/>
            <person name="Ross C.A."/>
            <person name="Schuler D."/>
            <person name="Cox B.L."/>
            <person name="Nealson K.H."/>
            <person name="Bazylinski D.A."/>
        </authorList>
    </citation>
    <scope>NUCLEOTIDE SEQUENCE [LARGE SCALE GENOMIC DNA]</scope>
    <source>
        <strain evidence="24">ATCC BAA-1437 / JCM 17883 / MC-1</strain>
    </source>
</reference>
<dbReference type="RefSeq" id="WP_011714014.1">
    <property type="nucleotide sequence ID" value="NC_008576.1"/>
</dbReference>
<evidence type="ECO:0000256" key="14">
    <source>
        <dbReference type="ARBA" id="ARBA00064003"/>
    </source>
</evidence>
<evidence type="ECO:0000256" key="7">
    <source>
        <dbReference type="ARBA" id="ARBA00022692"/>
    </source>
</evidence>